<dbReference type="CDD" id="cd00077">
    <property type="entry name" value="HDc"/>
    <property type="match status" value="1"/>
</dbReference>
<evidence type="ECO:0000259" key="2">
    <source>
        <dbReference type="Pfam" id="PF01966"/>
    </source>
</evidence>
<dbReference type="Gene3D" id="3.40.50.300">
    <property type="entry name" value="P-loop containing nucleotide triphosphate hydrolases"/>
    <property type="match status" value="1"/>
</dbReference>
<dbReference type="GeneID" id="57397465"/>
<reference evidence="3 4" key="1">
    <citation type="journal article" date="2020" name="Microbiol. Resour. Announc.">
        <title>Complete genome sequence of Pseudomonas otitidis strain MrB4, isolated from Lake Biwa in Japan.</title>
        <authorList>
            <person name="Miyazaki K."/>
            <person name="Hase E."/>
            <person name="Maruya T."/>
        </authorList>
    </citation>
    <scope>NUCLEOTIDE SEQUENCE [LARGE SCALE GENOMIC DNA]</scope>
    <source>
        <strain evidence="3 4">MrB4</strain>
    </source>
</reference>
<gene>
    <name evidence="3" type="ORF">PtoMrB4_22460</name>
</gene>
<protein>
    <recommendedName>
        <fullName evidence="2">HD domain-containing protein</fullName>
    </recommendedName>
</protein>
<dbReference type="InterPro" id="IPR003607">
    <property type="entry name" value="HD/PDEase_dom"/>
</dbReference>
<dbReference type="PANTHER" id="PTHR47545">
    <property type="entry name" value="MULTIFUNCTIONAL CCA PROTEIN"/>
    <property type="match status" value="1"/>
</dbReference>
<evidence type="ECO:0000313" key="3">
    <source>
        <dbReference type="EMBL" id="BCA28269.1"/>
    </source>
</evidence>
<proteinExistence type="predicted"/>
<keyword evidence="1" id="KW-0547">Nucleotide-binding</keyword>
<dbReference type="Pfam" id="PF01966">
    <property type="entry name" value="HD"/>
    <property type="match status" value="1"/>
</dbReference>
<dbReference type="AlphaFoldDB" id="A0A679GL13"/>
<dbReference type="SUPFAM" id="SSF109604">
    <property type="entry name" value="HD-domain/PDEase-like"/>
    <property type="match status" value="1"/>
</dbReference>
<name>A0A679GL13_9GAMM</name>
<dbReference type="Pfam" id="PF13671">
    <property type="entry name" value="AAA_33"/>
    <property type="match status" value="1"/>
</dbReference>
<dbReference type="Gene3D" id="1.10.3090.10">
    <property type="entry name" value="cca-adding enzyme, domain 2"/>
    <property type="match status" value="1"/>
</dbReference>
<evidence type="ECO:0000256" key="1">
    <source>
        <dbReference type="ARBA" id="ARBA00022741"/>
    </source>
</evidence>
<dbReference type="InterPro" id="IPR006674">
    <property type="entry name" value="HD_domain"/>
</dbReference>
<feature type="domain" description="HD" evidence="2">
    <location>
        <begin position="69"/>
        <end position="140"/>
    </location>
</feature>
<dbReference type="PANTHER" id="PTHR47545:SF1">
    <property type="entry name" value="MULTIFUNCTIONAL CCA PROTEIN"/>
    <property type="match status" value="1"/>
</dbReference>
<dbReference type="InterPro" id="IPR050124">
    <property type="entry name" value="tRNA_CCA-adding_enzyme"/>
</dbReference>
<dbReference type="Proteomes" id="UP000501237">
    <property type="component" value="Chromosome"/>
</dbReference>
<dbReference type="RefSeq" id="WP_172433298.1">
    <property type="nucleotide sequence ID" value="NZ_AP022642.1"/>
</dbReference>
<dbReference type="InterPro" id="IPR027417">
    <property type="entry name" value="P-loop_NTPase"/>
</dbReference>
<sequence>MDMATLRALVPNPGQAADFAACLAAIPSLGRLADTPQDPLYHAEGDVWIHTRMVVDALLAQPAYAAADADARFVLFFAALLHDIAKPDTTVIDESTGRIGQPGHSRRGAIDARILLWRAGVPFELRERICRIIAVHQLPFFALSSDRSGRPVEFTLHRLSWELPLWMLCAVARADMLGRGFDGKQAVLDEIDLFEQLAEEEGCLHAPKAFVDEHTRVQYFRGARVLPDYPLHRAVEGSEVVVLAGLPASGKNTWQARHRPDLPVVSFDDAREALGLRHGQNEGAAAHYAIDQARGLLRARRPFVWNATHLSAQMRKKTLDLLYAYDARVELVYLEQPETEILRRNRQRDSSLRNQDIARMLFKWEVPVPSEANRVVYQVV</sequence>
<dbReference type="KEGG" id="poj:PtoMrB4_22460"/>
<evidence type="ECO:0000313" key="4">
    <source>
        <dbReference type="Proteomes" id="UP000501237"/>
    </source>
</evidence>
<accession>A0A679GL13</accession>
<dbReference type="EMBL" id="AP022642">
    <property type="protein sequence ID" value="BCA28269.1"/>
    <property type="molecule type" value="Genomic_DNA"/>
</dbReference>
<dbReference type="GO" id="GO:0000166">
    <property type="term" value="F:nucleotide binding"/>
    <property type="evidence" value="ECO:0007669"/>
    <property type="project" value="UniProtKB-KW"/>
</dbReference>
<organism evidence="3 4">
    <name type="scientific">Metapseudomonas otitidis</name>
    <dbReference type="NCBI Taxonomy" id="319939"/>
    <lineage>
        <taxon>Bacteria</taxon>
        <taxon>Pseudomonadati</taxon>
        <taxon>Pseudomonadota</taxon>
        <taxon>Gammaproteobacteria</taxon>
        <taxon>Pseudomonadales</taxon>
        <taxon>Pseudomonadaceae</taxon>
        <taxon>Metapseudomonas</taxon>
    </lineage>
</organism>
<dbReference type="SUPFAM" id="SSF52540">
    <property type="entry name" value="P-loop containing nucleoside triphosphate hydrolases"/>
    <property type="match status" value="1"/>
</dbReference>